<keyword evidence="8" id="KW-0804">Transcription</keyword>
<feature type="domain" description="ZAD" evidence="13">
    <location>
        <begin position="12"/>
        <end position="82"/>
    </location>
</feature>
<dbReference type="FunFam" id="3.30.160.60:FF:000965">
    <property type="entry name" value="Neurotrophin receptor-interacting factor homolog"/>
    <property type="match status" value="1"/>
</dbReference>
<reference evidence="14 15" key="1">
    <citation type="submission" date="2024-05" db="EMBL/GenBank/DDBJ databases">
        <title>Genetic variation in Jamaican populations of the coffee berry borer (Hypothenemus hampei).</title>
        <authorList>
            <person name="Errbii M."/>
            <person name="Myrie A."/>
        </authorList>
    </citation>
    <scope>NUCLEOTIDE SEQUENCE [LARGE SCALE GENOMIC DNA]</scope>
    <source>
        <strain evidence="14">JA-Hopewell-2020-01-JO</strain>
        <tissue evidence="14">Whole body</tissue>
    </source>
</reference>
<name>A0ABD1FFD2_HYPHA</name>
<dbReference type="PANTHER" id="PTHR46105:SF6">
    <property type="entry name" value="ZINC FINGER AND BTB DOMAIN-CONTAINING PROTEIN 7A"/>
    <property type="match status" value="1"/>
</dbReference>
<dbReference type="Pfam" id="PF07776">
    <property type="entry name" value="zf-AD"/>
    <property type="match status" value="1"/>
</dbReference>
<dbReference type="FunFam" id="3.30.160.60:FF:000688">
    <property type="entry name" value="zinc finger protein 197 isoform X1"/>
    <property type="match status" value="1"/>
</dbReference>
<dbReference type="InterPro" id="IPR050457">
    <property type="entry name" value="ZnFinger_BTB_dom_contain"/>
</dbReference>
<dbReference type="SMART" id="SM00868">
    <property type="entry name" value="zf-AD"/>
    <property type="match status" value="1"/>
</dbReference>
<dbReference type="AlphaFoldDB" id="A0ABD1FFD2"/>
<keyword evidence="3" id="KW-0677">Repeat</keyword>
<dbReference type="SUPFAM" id="SSF57667">
    <property type="entry name" value="beta-beta-alpha zinc fingers"/>
    <property type="match status" value="3"/>
</dbReference>
<comment type="caution">
    <text evidence="14">The sequence shown here is derived from an EMBL/GenBank/DDBJ whole genome shotgun (WGS) entry which is preliminary data.</text>
</comment>
<keyword evidence="6" id="KW-0805">Transcription regulation</keyword>
<feature type="binding site" evidence="11">
    <location>
        <position position="58"/>
    </location>
    <ligand>
        <name>Zn(2+)</name>
        <dbReference type="ChEBI" id="CHEBI:29105"/>
    </ligand>
</feature>
<dbReference type="Gene3D" id="3.30.160.60">
    <property type="entry name" value="Classic Zinc Finger"/>
    <property type="match status" value="5"/>
</dbReference>
<evidence type="ECO:0000313" key="14">
    <source>
        <dbReference type="EMBL" id="KAL1516723.1"/>
    </source>
</evidence>
<dbReference type="FunFam" id="3.30.160.60:FF:002343">
    <property type="entry name" value="Zinc finger protein 33A"/>
    <property type="match status" value="1"/>
</dbReference>
<dbReference type="PROSITE" id="PS50157">
    <property type="entry name" value="ZINC_FINGER_C2H2_2"/>
    <property type="match status" value="5"/>
</dbReference>
<evidence type="ECO:0000256" key="3">
    <source>
        <dbReference type="ARBA" id="ARBA00022737"/>
    </source>
</evidence>
<dbReference type="GO" id="GO:0003677">
    <property type="term" value="F:DNA binding"/>
    <property type="evidence" value="ECO:0007669"/>
    <property type="project" value="UniProtKB-KW"/>
</dbReference>
<sequence length="336" mass="39645">MTELEKLGDLNKICRICLKEDNILLNLFDSKFFHIITSVTSLVLKQGDFWPENICQSCRNKFSEFYKFKQFCEKNNELLKSLISVKLANQNKKEYVVQGETGENEIEYVEEEVAETICQSNDSSPYYNNGPLTDNKVWCKDCHSHIESSNIEIHKEEYHPKNDSHFCYICSKDNSSTYKTAKQLRAHIKYHRQIPKFQCEFCHKWFRLKHQKMVHMRIHTGERPATCNLCDKSFRDPKYLRVHSKSHTGEKPYKCSICEKRFAFQFTLNVHMKSHSAKRENMCSVCGKTFIYLHTLRIHSRVHTGERPYRCKLCFSSFISASVLNAHMLIHSDQKR</sequence>
<organism evidence="14 15">
    <name type="scientific">Hypothenemus hampei</name>
    <name type="common">Coffee berry borer</name>
    <dbReference type="NCBI Taxonomy" id="57062"/>
    <lineage>
        <taxon>Eukaryota</taxon>
        <taxon>Metazoa</taxon>
        <taxon>Ecdysozoa</taxon>
        <taxon>Arthropoda</taxon>
        <taxon>Hexapoda</taxon>
        <taxon>Insecta</taxon>
        <taxon>Pterygota</taxon>
        <taxon>Neoptera</taxon>
        <taxon>Endopterygota</taxon>
        <taxon>Coleoptera</taxon>
        <taxon>Polyphaga</taxon>
        <taxon>Cucujiformia</taxon>
        <taxon>Curculionidae</taxon>
        <taxon>Scolytinae</taxon>
        <taxon>Hypothenemus</taxon>
    </lineage>
</organism>
<dbReference type="GO" id="GO:0008270">
    <property type="term" value="F:zinc ion binding"/>
    <property type="evidence" value="ECO:0007669"/>
    <property type="project" value="UniProtKB-UniRule"/>
</dbReference>
<dbReference type="PROSITE" id="PS00028">
    <property type="entry name" value="ZINC_FINGER_C2H2_1"/>
    <property type="match status" value="5"/>
</dbReference>
<feature type="domain" description="C2H2-type" evidence="12">
    <location>
        <begin position="253"/>
        <end position="280"/>
    </location>
</feature>
<evidence type="ECO:0000256" key="1">
    <source>
        <dbReference type="ARBA" id="ARBA00004123"/>
    </source>
</evidence>
<keyword evidence="4 10" id="KW-0863">Zinc-finger</keyword>
<evidence type="ECO:0000256" key="10">
    <source>
        <dbReference type="PROSITE-ProRule" id="PRU00042"/>
    </source>
</evidence>
<evidence type="ECO:0000259" key="12">
    <source>
        <dbReference type="PROSITE" id="PS50157"/>
    </source>
</evidence>
<evidence type="ECO:0000256" key="9">
    <source>
        <dbReference type="ARBA" id="ARBA00023242"/>
    </source>
</evidence>
<feature type="domain" description="C2H2-type" evidence="12">
    <location>
        <begin position="309"/>
        <end position="336"/>
    </location>
</feature>
<feature type="domain" description="C2H2-type" evidence="12">
    <location>
        <begin position="197"/>
        <end position="224"/>
    </location>
</feature>
<keyword evidence="5 11" id="KW-0862">Zinc</keyword>
<dbReference type="Gene3D" id="3.40.1800.20">
    <property type="match status" value="1"/>
</dbReference>
<dbReference type="EMBL" id="JBDJPC010000001">
    <property type="protein sequence ID" value="KAL1516723.1"/>
    <property type="molecule type" value="Genomic_DNA"/>
</dbReference>
<dbReference type="InterPro" id="IPR036236">
    <property type="entry name" value="Znf_C2H2_sf"/>
</dbReference>
<dbReference type="GO" id="GO:0005634">
    <property type="term" value="C:nucleus"/>
    <property type="evidence" value="ECO:0007669"/>
    <property type="project" value="UniProtKB-SubCell"/>
</dbReference>
<evidence type="ECO:0000256" key="5">
    <source>
        <dbReference type="ARBA" id="ARBA00022833"/>
    </source>
</evidence>
<evidence type="ECO:0000259" key="13">
    <source>
        <dbReference type="PROSITE" id="PS51915"/>
    </source>
</evidence>
<evidence type="ECO:0000256" key="11">
    <source>
        <dbReference type="PROSITE-ProRule" id="PRU01263"/>
    </source>
</evidence>
<keyword evidence="7" id="KW-0238">DNA-binding</keyword>
<evidence type="ECO:0000313" key="15">
    <source>
        <dbReference type="Proteomes" id="UP001566132"/>
    </source>
</evidence>
<dbReference type="GO" id="GO:0006355">
    <property type="term" value="P:regulation of DNA-templated transcription"/>
    <property type="evidence" value="ECO:0007669"/>
    <property type="project" value="UniProtKB-ARBA"/>
</dbReference>
<comment type="subcellular location">
    <subcellularLocation>
        <location evidence="1">Nucleus</location>
    </subcellularLocation>
</comment>
<dbReference type="PROSITE" id="PS51915">
    <property type="entry name" value="ZAD"/>
    <property type="match status" value="1"/>
</dbReference>
<dbReference type="Pfam" id="PF00096">
    <property type="entry name" value="zf-C2H2"/>
    <property type="match status" value="4"/>
</dbReference>
<accession>A0ABD1FFD2</accession>
<dbReference type="PANTHER" id="PTHR46105">
    <property type="entry name" value="AGAP004733-PA"/>
    <property type="match status" value="1"/>
</dbReference>
<protein>
    <submittedName>
        <fullName evidence="14">Uncharacterized protein</fullName>
    </submittedName>
</protein>
<evidence type="ECO:0000256" key="4">
    <source>
        <dbReference type="ARBA" id="ARBA00022771"/>
    </source>
</evidence>
<feature type="binding site" evidence="11">
    <location>
        <position position="17"/>
    </location>
    <ligand>
        <name>Zn(2+)</name>
        <dbReference type="ChEBI" id="CHEBI:29105"/>
    </ligand>
</feature>
<evidence type="ECO:0000256" key="2">
    <source>
        <dbReference type="ARBA" id="ARBA00022723"/>
    </source>
</evidence>
<feature type="binding site" evidence="11">
    <location>
        <position position="14"/>
    </location>
    <ligand>
        <name>Zn(2+)</name>
        <dbReference type="ChEBI" id="CHEBI:29105"/>
    </ligand>
</feature>
<gene>
    <name evidence="14" type="ORF">ABEB36_000594</name>
</gene>
<keyword evidence="9" id="KW-0539">Nucleus</keyword>
<evidence type="ECO:0000256" key="6">
    <source>
        <dbReference type="ARBA" id="ARBA00023015"/>
    </source>
</evidence>
<dbReference type="SUPFAM" id="SSF57716">
    <property type="entry name" value="Glucocorticoid receptor-like (DNA-binding domain)"/>
    <property type="match status" value="1"/>
</dbReference>
<feature type="binding site" evidence="11">
    <location>
        <position position="55"/>
    </location>
    <ligand>
        <name>Zn(2+)</name>
        <dbReference type="ChEBI" id="CHEBI:29105"/>
    </ligand>
</feature>
<dbReference type="Proteomes" id="UP001566132">
    <property type="component" value="Unassembled WGS sequence"/>
</dbReference>
<feature type="domain" description="C2H2-type" evidence="12">
    <location>
        <begin position="281"/>
        <end position="308"/>
    </location>
</feature>
<feature type="domain" description="C2H2-type" evidence="12">
    <location>
        <begin position="225"/>
        <end position="252"/>
    </location>
</feature>
<keyword evidence="2 11" id="KW-0479">Metal-binding</keyword>
<dbReference type="GO" id="GO:0030674">
    <property type="term" value="F:protein-macromolecule adaptor activity"/>
    <property type="evidence" value="ECO:0007669"/>
    <property type="project" value="UniProtKB-ARBA"/>
</dbReference>
<dbReference type="InterPro" id="IPR013087">
    <property type="entry name" value="Znf_C2H2_type"/>
</dbReference>
<dbReference type="SMART" id="SM00355">
    <property type="entry name" value="ZnF_C2H2"/>
    <property type="match status" value="6"/>
</dbReference>
<evidence type="ECO:0000256" key="8">
    <source>
        <dbReference type="ARBA" id="ARBA00023163"/>
    </source>
</evidence>
<proteinExistence type="predicted"/>
<keyword evidence="15" id="KW-1185">Reference proteome</keyword>
<dbReference type="InterPro" id="IPR012934">
    <property type="entry name" value="Znf_AD"/>
</dbReference>
<dbReference type="FunFam" id="3.30.160.60:FF:000621">
    <property type="entry name" value="FLT3-interacting zinc finger 1"/>
    <property type="match status" value="1"/>
</dbReference>
<evidence type="ECO:0000256" key="7">
    <source>
        <dbReference type="ARBA" id="ARBA00023125"/>
    </source>
</evidence>